<sequence length="65" mass="7142">MNVSILCNSAVISPFRGMNVSVACDSDISNRPVINYTLKKKLYGGRLSNIYLTGESIPQDDHLVI</sequence>
<organism evidence="1 2">
    <name type="scientific">Marchantia polymorpha</name>
    <name type="common">Common liverwort</name>
    <name type="synonym">Marchantia aquatica</name>
    <dbReference type="NCBI Taxonomy" id="3197"/>
    <lineage>
        <taxon>Eukaryota</taxon>
        <taxon>Viridiplantae</taxon>
        <taxon>Streptophyta</taxon>
        <taxon>Embryophyta</taxon>
        <taxon>Marchantiophyta</taxon>
        <taxon>Marchantiopsida</taxon>
        <taxon>Marchantiidae</taxon>
        <taxon>Marchantiales</taxon>
        <taxon>Marchantiaceae</taxon>
        <taxon>Marchantia</taxon>
    </lineage>
</organism>
<keyword evidence="2" id="KW-1185">Reference proteome</keyword>
<reference evidence="1" key="2">
    <citation type="submission" date="2017-12" db="EMBL/GenBank/DDBJ databases">
        <title>WGS assembly of Marchantia polymorpha.</title>
        <authorList>
            <person name="Bowman J.L."/>
            <person name="Kohchi T."/>
            <person name="Yamato K.T."/>
            <person name="Jenkins J."/>
            <person name="Shu S."/>
            <person name="Ishizaki K."/>
            <person name="Yamaoka S."/>
            <person name="Nishihama R."/>
            <person name="Nakamura Y."/>
            <person name="Berger F."/>
            <person name="Adam C."/>
            <person name="Aki S.S."/>
            <person name="Althoff F."/>
            <person name="Araki T."/>
            <person name="Arteaga-Vazquez M.A."/>
            <person name="Balasubrmanian S."/>
            <person name="Bauer D."/>
            <person name="Boehm C.R."/>
            <person name="Briginshaw L."/>
            <person name="Caballero-Perez J."/>
            <person name="Catarino B."/>
            <person name="Chen F."/>
            <person name="Chiyoda S."/>
            <person name="Chovatia M."/>
            <person name="Davies K.M."/>
            <person name="Delmans M."/>
            <person name="Demura T."/>
            <person name="Dierschke T."/>
            <person name="Dolan L."/>
            <person name="Dorantes-Acosta A.E."/>
            <person name="Eklund D.M."/>
            <person name="Florent S.N."/>
            <person name="Flores-Sandoval E."/>
            <person name="Fujiyama A."/>
            <person name="Fukuzawa H."/>
            <person name="Galik B."/>
            <person name="Grimanelli D."/>
            <person name="Grimwood J."/>
            <person name="Grossniklaus U."/>
            <person name="Hamada T."/>
            <person name="Haseloff J."/>
            <person name="Hetherington A.J."/>
            <person name="Higo A."/>
            <person name="Hirakawa Y."/>
            <person name="Hundley H.N."/>
            <person name="Ikeda Y."/>
            <person name="Inoue K."/>
            <person name="Inoue S."/>
            <person name="Ishida S."/>
            <person name="Jia Q."/>
            <person name="Kakita M."/>
            <person name="Kanazawa T."/>
            <person name="Kawai Y."/>
            <person name="Kawashima T."/>
            <person name="Kennedy M."/>
            <person name="Kinose K."/>
            <person name="Kinoshita T."/>
            <person name="Kohara Y."/>
            <person name="Koide E."/>
            <person name="Komatsu K."/>
            <person name="Kopischke S."/>
            <person name="Kubo M."/>
            <person name="Kyozuka J."/>
            <person name="Lagercrantz U."/>
            <person name="Lin S.S."/>
            <person name="Lindquist E."/>
            <person name="Lipzen A.M."/>
            <person name="Lu C."/>
            <person name="Luna E.D."/>
            <person name="Martienssen R.A."/>
            <person name="Minamino N."/>
            <person name="Mizutani M."/>
            <person name="Mizutani M."/>
            <person name="Mochizuki N."/>
            <person name="Monte I."/>
            <person name="Mosher R."/>
            <person name="Nagasaki H."/>
            <person name="Nakagami H."/>
            <person name="Naramoto S."/>
            <person name="Nishitani K."/>
            <person name="Ohtani M."/>
            <person name="Okamoto T."/>
            <person name="Okumura M."/>
            <person name="Phillips J."/>
            <person name="Pollak B."/>
            <person name="Reinders A."/>
            <person name="Roevekamp M."/>
            <person name="Sano R."/>
            <person name="Sawa S."/>
            <person name="Schmid M.W."/>
            <person name="Shirakawa M."/>
            <person name="Solano R."/>
            <person name="Spunde A."/>
            <person name="Suetsugu N."/>
            <person name="Sugano S."/>
            <person name="Sugiyama A."/>
            <person name="Sun R."/>
            <person name="Suzuki Y."/>
            <person name="Takenaka M."/>
            <person name="Takezawa D."/>
            <person name="Tomogane H."/>
            <person name="Tsuzuki M."/>
            <person name="Ueda T."/>
            <person name="Umeda M."/>
            <person name="Ward J.M."/>
            <person name="Watanabe Y."/>
            <person name="Yazaki K."/>
            <person name="Yokoyama R."/>
            <person name="Yoshitake Y."/>
            <person name="Yotsui I."/>
            <person name="Zachgo S."/>
            <person name="Schmutz J."/>
        </authorList>
    </citation>
    <scope>NUCLEOTIDE SEQUENCE [LARGE SCALE GENOMIC DNA]</scope>
    <source>
        <strain evidence="1">Tak-1</strain>
    </source>
</reference>
<gene>
    <name evidence="1" type="ORF">MARPO_0016s0057</name>
</gene>
<dbReference type="Proteomes" id="UP000244005">
    <property type="component" value="Unassembled WGS sequence"/>
</dbReference>
<evidence type="ECO:0000313" key="2">
    <source>
        <dbReference type="Proteomes" id="UP000244005"/>
    </source>
</evidence>
<protein>
    <submittedName>
        <fullName evidence="1">Uncharacterized protein</fullName>
    </submittedName>
</protein>
<proteinExistence type="predicted"/>
<name>A0A2R6XFV9_MARPO</name>
<dbReference type="EMBL" id="KZ772688">
    <property type="protein sequence ID" value="PTQ44992.1"/>
    <property type="molecule type" value="Genomic_DNA"/>
</dbReference>
<evidence type="ECO:0000313" key="1">
    <source>
        <dbReference type="EMBL" id="PTQ44993.1"/>
    </source>
</evidence>
<dbReference type="Gramene" id="Mp6g10140.1">
    <property type="protein sequence ID" value="Mp6g10140.1.cds1"/>
    <property type="gene ID" value="Mp6g10140"/>
</dbReference>
<dbReference type="AlphaFoldDB" id="A0A2R6XFV9"/>
<accession>A0A2R6XFV9</accession>
<dbReference type="EMBL" id="KZ772688">
    <property type="protein sequence ID" value="PTQ44993.1"/>
    <property type="molecule type" value="Genomic_DNA"/>
</dbReference>
<reference evidence="2" key="1">
    <citation type="journal article" date="2017" name="Cell">
        <title>Insights into land plant evolution garnered from the Marchantia polymorpha genome.</title>
        <authorList>
            <person name="Bowman J.L."/>
            <person name="Kohchi T."/>
            <person name="Yamato K.T."/>
            <person name="Jenkins J."/>
            <person name="Shu S."/>
            <person name="Ishizaki K."/>
            <person name="Yamaoka S."/>
            <person name="Nishihama R."/>
            <person name="Nakamura Y."/>
            <person name="Berger F."/>
            <person name="Adam C."/>
            <person name="Aki S.S."/>
            <person name="Althoff F."/>
            <person name="Araki T."/>
            <person name="Arteaga-Vazquez M.A."/>
            <person name="Balasubrmanian S."/>
            <person name="Barry K."/>
            <person name="Bauer D."/>
            <person name="Boehm C.R."/>
            <person name="Briginshaw L."/>
            <person name="Caballero-Perez J."/>
            <person name="Catarino B."/>
            <person name="Chen F."/>
            <person name="Chiyoda S."/>
            <person name="Chovatia M."/>
            <person name="Davies K.M."/>
            <person name="Delmans M."/>
            <person name="Demura T."/>
            <person name="Dierschke T."/>
            <person name="Dolan L."/>
            <person name="Dorantes-Acosta A.E."/>
            <person name="Eklund D.M."/>
            <person name="Florent S.N."/>
            <person name="Flores-Sandoval E."/>
            <person name="Fujiyama A."/>
            <person name="Fukuzawa H."/>
            <person name="Galik B."/>
            <person name="Grimanelli D."/>
            <person name="Grimwood J."/>
            <person name="Grossniklaus U."/>
            <person name="Hamada T."/>
            <person name="Haseloff J."/>
            <person name="Hetherington A.J."/>
            <person name="Higo A."/>
            <person name="Hirakawa Y."/>
            <person name="Hundley H.N."/>
            <person name="Ikeda Y."/>
            <person name="Inoue K."/>
            <person name="Inoue S.I."/>
            <person name="Ishida S."/>
            <person name="Jia Q."/>
            <person name="Kakita M."/>
            <person name="Kanazawa T."/>
            <person name="Kawai Y."/>
            <person name="Kawashima T."/>
            <person name="Kennedy M."/>
            <person name="Kinose K."/>
            <person name="Kinoshita T."/>
            <person name="Kohara Y."/>
            <person name="Koide E."/>
            <person name="Komatsu K."/>
            <person name="Kopischke S."/>
            <person name="Kubo M."/>
            <person name="Kyozuka J."/>
            <person name="Lagercrantz U."/>
            <person name="Lin S.S."/>
            <person name="Lindquist E."/>
            <person name="Lipzen A.M."/>
            <person name="Lu C.W."/>
            <person name="De Luna E."/>
            <person name="Martienssen R.A."/>
            <person name="Minamino N."/>
            <person name="Mizutani M."/>
            <person name="Mizutani M."/>
            <person name="Mochizuki N."/>
            <person name="Monte I."/>
            <person name="Mosher R."/>
            <person name="Nagasaki H."/>
            <person name="Nakagami H."/>
            <person name="Naramoto S."/>
            <person name="Nishitani K."/>
            <person name="Ohtani M."/>
            <person name="Okamoto T."/>
            <person name="Okumura M."/>
            <person name="Phillips J."/>
            <person name="Pollak B."/>
            <person name="Reinders A."/>
            <person name="Rovekamp M."/>
            <person name="Sano R."/>
            <person name="Sawa S."/>
            <person name="Schmid M.W."/>
            <person name="Shirakawa M."/>
            <person name="Solano R."/>
            <person name="Spunde A."/>
            <person name="Suetsugu N."/>
            <person name="Sugano S."/>
            <person name="Sugiyama A."/>
            <person name="Sun R."/>
            <person name="Suzuki Y."/>
            <person name="Takenaka M."/>
            <person name="Takezawa D."/>
            <person name="Tomogane H."/>
            <person name="Tsuzuki M."/>
            <person name="Ueda T."/>
            <person name="Umeda M."/>
            <person name="Ward J.M."/>
            <person name="Watanabe Y."/>
            <person name="Yazaki K."/>
            <person name="Yokoyama R."/>
            <person name="Yoshitake Y."/>
            <person name="Yotsui I."/>
            <person name="Zachgo S."/>
            <person name="Schmutz J."/>
        </authorList>
    </citation>
    <scope>NUCLEOTIDE SEQUENCE [LARGE SCALE GENOMIC DNA]</scope>
    <source>
        <strain evidence="2">Tak-1</strain>
    </source>
</reference>